<dbReference type="CDD" id="cd00038">
    <property type="entry name" value="CAP_ED"/>
    <property type="match status" value="1"/>
</dbReference>
<evidence type="ECO:0000313" key="6">
    <source>
        <dbReference type="EMBL" id="PWR22892.1"/>
    </source>
</evidence>
<dbReference type="InterPro" id="IPR036388">
    <property type="entry name" value="WH-like_DNA-bd_sf"/>
</dbReference>
<dbReference type="PANTHER" id="PTHR24567">
    <property type="entry name" value="CRP FAMILY TRANSCRIPTIONAL REGULATORY PROTEIN"/>
    <property type="match status" value="1"/>
</dbReference>
<keyword evidence="1" id="KW-0805">Transcription regulation</keyword>
<dbReference type="InterPro" id="IPR000595">
    <property type="entry name" value="cNMP-bd_dom"/>
</dbReference>
<dbReference type="OrthoDB" id="3525895at2"/>
<evidence type="ECO:0000259" key="4">
    <source>
        <dbReference type="PROSITE" id="PS50042"/>
    </source>
</evidence>
<dbReference type="GO" id="GO:0003677">
    <property type="term" value="F:DNA binding"/>
    <property type="evidence" value="ECO:0007669"/>
    <property type="project" value="UniProtKB-KW"/>
</dbReference>
<keyword evidence="2" id="KW-0238">DNA-binding</keyword>
<dbReference type="InterPro" id="IPR036390">
    <property type="entry name" value="WH_DNA-bd_sf"/>
</dbReference>
<dbReference type="InterPro" id="IPR050397">
    <property type="entry name" value="Env_Response_Regulators"/>
</dbReference>
<reference evidence="6 7" key="1">
    <citation type="submission" date="2018-05" db="EMBL/GenBank/DDBJ databases">
        <title>Zavarzinia sp. HR-AS.</title>
        <authorList>
            <person name="Lee Y."/>
            <person name="Jeon C.O."/>
        </authorList>
    </citation>
    <scope>NUCLEOTIDE SEQUENCE [LARGE SCALE GENOMIC DNA]</scope>
    <source>
        <strain evidence="6 7">HR-AS</strain>
    </source>
</reference>
<dbReference type="GO" id="GO:0005829">
    <property type="term" value="C:cytosol"/>
    <property type="evidence" value="ECO:0007669"/>
    <property type="project" value="TreeGrafter"/>
</dbReference>
<dbReference type="InterPro" id="IPR018490">
    <property type="entry name" value="cNMP-bd_dom_sf"/>
</dbReference>
<dbReference type="PROSITE" id="PS51063">
    <property type="entry name" value="HTH_CRP_2"/>
    <property type="match status" value="1"/>
</dbReference>
<feature type="domain" description="Cyclic nucleotide-binding" evidence="4">
    <location>
        <begin position="17"/>
        <end position="120"/>
    </location>
</feature>
<protein>
    <recommendedName>
        <fullName evidence="8">Crp/Fnr family transcriptional regulator</fullName>
    </recommendedName>
</protein>
<dbReference type="Pfam" id="PF13545">
    <property type="entry name" value="HTH_Crp_2"/>
    <property type="match status" value="1"/>
</dbReference>
<dbReference type="Pfam" id="PF00027">
    <property type="entry name" value="cNMP_binding"/>
    <property type="match status" value="1"/>
</dbReference>
<dbReference type="Gene3D" id="1.10.10.10">
    <property type="entry name" value="Winged helix-like DNA-binding domain superfamily/Winged helix DNA-binding domain"/>
    <property type="match status" value="1"/>
</dbReference>
<keyword evidence="3" id="KW-0804">Transcription</keyword>
<dbReference type="InterPro" id="IPR014710">
    <property type="entry name" value="RmlC-like_jellyroll"/>
</dbReference>
<name>A0A317E8L3_9PROT</name>
<proteinExistence type="predicted"/>
<dbReference type="Proteomes" id="UP000245461">
    <property type="component" value="Unassembled WGS sequence"/>
</dbReference>
<dbReference type="SMART" id="SM00419">
    <property type="entry name" value="HTH_CRP"/>
    <property type="match status" value="1"/>
</dbReference>
<feature type="domain" description="HTH crp-type" evidence="5">
    <location>
        <begin position="151"/>
        <end position="223"/>
    </location>
</feature>
<accession>A0A317E8L3</accession>
<dbReference type="AlphaFoldDB" id="A0A317E8L3"/>
<evidence type="ECO:0000259" key="5">
    <source>
        <dbReference type="PROSITE" id="PS51063"/>
    </source>
</evidence>
<dbReference type="InterPro" id="IPR012318">
    <property type="entry name" value="HTH_CRP"/>
</dbReference>
<dbReference type="PANTHER" id="PTHR24567:SF74">
    <property type="entry name" value="HTH-TYPE TRANSCRIPTIONAL REGULATOR ARCR"/>
    <property type="match status" value="1"/>
</dbReference>
<evidence type="ECO:0000313" key="7">
    <source>
        <dbReference type="Proteomes" id="UP000245461"/>
    </source>
</evidence>
<evidence type="ECO:0000256" key="3">
    <source>
        <dbReference type="ARBA" id="ARBA00023163"/>
    </source>
</evidence>
<dbReference type="SUPFAM" id="SSF51206">
    <property type="entry name" value="cAMP-binding domain-like"/>
    <property type="match status" value="1"/>
</dbReference>
<organism evidence="6 7">
    <name type="scientific">Zavarzinia aquatilis</name>
    <dbReference type="NCBI Taxonomy" id="2211142"/>
    <lineage>
        <taxon>Bacteria</taxon>
        <taxon>Pseudomonadati</taxon>
        <taxon>Pseudomonadota</taxon>
        <taxon>Alphaproteobacteria</taxon>
        <taxon>Rhodospirillales</taxon>
        <taxon>Zavarziniaceae</taxon>
        <taxon>Zavarzinia</taxon>
    </lineage>
</organism>
<evidence type="ECO:0000256" key="2">
    <source>
        <dbReference type="ARBA" id="ARBA00023125"/>
    </source>
</evidence>
<dbReference type="EMBL" id="QGLE01000005">
    <property type="protein sequence ID" value="PWR22892.1"/>
    <property type="molecule type" value="Genomic_DNA"/>
</dbReference>
<dbReference type="SUPFAM" id="SSF46785">
    <property type="entry name" value="Winged helix' DNA-binding domain"/>
    <property type="match status" value="1"/>
</dbReference>
<evidence type="ECO:0008006" key="8">
    <source>
        <dbReference type="Google" id="ProtNLM"/>
    </source>
</evidence>
<dbReference type="PROSITE" id="PS50042">
    <property type="entry name" value="CNMP_BINDING_3"/>
    <property type="match status" value="1"/>
</dbReference>
<gene>
    <name evidence="6" type="ORF">DKG74_10760</name>
</gene>
<keyword evidence="7" id="KW-1185">Reference proteome</keyword>
<dbReference type="Gene3D" id="2.60.120.10">
    <property type="entry name" value="Jelly Rolls"/>
    <property type="match status" value="1"/>
</dbReference>
<evidence type="ECO:0000256" key="1">
    <source>
        <dbReference type="ARBA" id="ARBA00023015"/>
    </source>
</evidence>
<comment type="caution">
    <text evidence="6">The sequence shown here is derived from an EMBL/GenBank/DDBJ whole genome shotgun (WGS) entry which is preliminary data.</text>
</comment>
<sequence>MRPDPDRARRLLATKGWLADQPEDLRRQILSGAHIMERQPGEYVYAMGDAPTGIYALTSGRLKFVNYLSSGREVGTWITEPVDWFGEVSMFDRLPRLQSTIALDRCVVLHLPAAGFEAIVAACPAYWRNFGLILSGHLRTAMRFLEDVAAEASHIRVGRLLVMMAAGESEREVTAGVVVEVSQDQLASTTGLSRQSANKALKRLEGEGLVERRYGAVILTDPARLAALGR</sequence>
<dbReference type="GO" id="GO:0003700">
    <property type="term" value="F:DNA-binding transcription factor activity"/>
    <property type="evidence" value="ECO:0007669"/>
    <property type="project" value="TreeGrafter"/>
</dbReference>
<dbReference type="RefSeq" id="WP_109905562.1">
    <property type="nucleotide sequence ID" value="NZ_QGLE01000005.1"/>
</dbReference>